<proteinExistence type="predicted"/>
<keyword evidence="1" id="KW-0472">Membrane</keyword>
<keyword evidence="1" id="KW-0812">Transmembrane</keyword>
<dbReference type="AlphaFoldDB" id="X0VA98"/>
<protein>
    <submittedName>
        <fullName evidence="2">Uncharacterized protein</fullName>
    </submittedName>
</protein>
<feature type="non-terminal residue" evidence="2">
    <location>
        <position position="135"/>
    </location>
</feature>
<evidence type="ECO:0000256" key="1">
    <source>
        <dbReference type="SAM" id="Phobius"/>
    </source>
</evidence>
<gene>
    <name evidence="2" type="ORF">S01H1_52254</name>
</gene>
<organism evidence="2">
    <name type="scientific">marine sediment metagenome</name>
    <dbReference type="NCBI Taxonomy" id="412755"/>
    <lineage>
        <taxon>unclassified sequences</taxon>
        <taxon>metagenomes</taxon>
        <taxon>ecological metagenomes</taxon>
    </lineage>
</organism>
<dbReference type="EMBL" id="BARS01033772">
    <property type="protein sequence ID" value="GAG15175.1"/>
    <property type="molecule type" value="Genomic_DNA"/>
</dbReference>
<feature type="transmembrane region" description="Helical" evidence="1">
    <location>
        <begin position="17"/>
        <end position="35"/>
    </location>
</feature>
<feature type="transmembrane region" description="Helical" evidence="1">
    <location>
        <begin position="42"/>
        <end position="61"/>
    </location>
</feature>
<sequence>MPAQPQQPKGDEGSLDFLWMIVLVIAVVLLAWYFGKNYITSAIFFVKSYEIYAIKFVMGFWDKLASALHLPVSNLDKLNNWLDIIYKQTGPVNFSTLVKVNSDVGKFIRYPVLLILIPLAIRLYFGSISSRFKTT</sequence>
<keyword evidence="1" id="KW-1133">Transmembrane helix</keyword>
<name>X0VA98_9ZZZZ</name>
<reference evidence="2" key="1">
    <citation type="journal article" date="2014" name="Front. Microbiol.">
        <title>High frequency of phylogenetically diverse reductive dehalogenase-homologous genes in deep subseafloor sedimentary metagenomes.</title>
        <authorList>
            <person name="Kawai M."/>
            <person name="Futagami T."/>
            <person name="Toyoda A."/>
            <person name="Takaki Y."/>
            <person name="Nishi S."/>
            <person name="Hori S."/>
            <person name="Arai W."/>
            <person name="Tsubouchi T."/>
            <person name="Morono Y."/>
            <person name="Uchiyama I."/>
            <person name="Ito T."/>
            <person name="Fujiyama A."/>
            <person name="Inagaki F."/>
            <person name="Takami H."/>
        </authorList>
    </citation>
    <scope>NUCLEOTIDE SEQUENCE</scope>
    <source>
        <strain evidence="2">Expedition CK06-06</strain>
    </source>
</reference>
<evidence type="ECO:0000313" key="2">
    <source>
        <dbReference type="EMBL" id="GAG15175.1"/>
    </source>
</evidence>
<feature type="transmembrane region" description="Helical" evidence="1">
    <location>
        <begin position="107"/>
        <end position="125"/>
    </location>
</feature>
<comment type="caution">
    <text evidence="2">The sequence shown here is derived from an EMBL/GenBank/DDBJ whole genome shotgun (WGS) entry which is preliminary data.</text>
</comment>
<accession>X0VA98</accession>